<evidence type="ECO:0008006" key="3">
    <source>
        <dbReference type="Google" id="ProtNLM"/>
    </source>
</evidence>
<organism evidence="1 2">
    <name type="scientific">Sphingomonas hominis</name>
    <dbReference type="NCBI Taxonomy" id="2741495"/>
    <lineage>
        <taxon>Bacteria</taxon>
        <taxon>Pseudomonadati</taxon>
        <taxon>Pseudomonadota</taxon>
        <taxon>Alphaproteobacteria</taxon>
        <taxon>Sphingomonadales</taxon>
        <taxon>Sphingomonadaceae</taxon>
        <taxon>Sphingomonas</taxon>
    </lineage>
</organism>
<dbReference type="Proteomes" id="UP000621447">
    <property type="component" value="Unassembled WGS sequence"/>
</dbReference>
<reference evidence="1 2" key="1">
    <citation type="submission" date="2020-06" db="EMBL/GenBank/DDBJ databases">
        <title>Sphingomonas hominis sp. nov., a member of the Sphingomonas, isolated from the hair of a 22-year-old girl.</title>
        <authorList>
            <person name="Zhang D.-F."/>
            <person name="Cui X.-W."/>
        </authorList>
    </citation>
    <scope>NUCLEOTIDE SEQUENCE [LARGE SCALE GENOMIC DNA]</scope>
    <source>
        <strain evidence="1 2">HHU CXW</strain>
    </source>
</reference>
<protein>
    <recommendedName>
        <fullName evidence="3">Ribbon-helix-helix protein, CopG family</fullName>
    </recommendedName>
</protein>
<sequence>MPATSPRFTITVRPETDRALKRLASIQGRPVASIIREVLDDAAPIMAELADTIEALGAARDAARAELTDGLAEAAADLQPHLEGILGHLRAVQGLVSDPDESVGADSARSAVADRAGRAARPPACNTGVVNG</sequence>
<evidence type="ECO:0000313" key="1">
    <source>
        <dbReference type="EMBL" id="NTS66877.1"/>
    </source>
</evidence>
<proteinExistence type="predicted"/>
<dbReference type="EMBL" id="JABULH010000028">
    <property type="protein sequence ID" value="NTS66877.1"/>
    <property type="molecule type" value="Genomic_DNA"/>
</dbReference>
<dbReference type="RefSeq" id="WP_174195353.1">
    <property type="nucleotide sequence ID" value="NZ_JABULH010000028.1"/>
</dbReference>
<comment type="caution">
    <text evidence="1">The sequence shown here is derived from an EMBL/GenBank/DDBJ whole genome shotgun (WGS) entry which is preliminary data.</text>
</comment>
<keyword evidence="2" id="KW-1185">Reference proteome</keyword>
<accession>A0ABX2JKD4</accession>
<evidence type="ECO:0000313" key="2">
    <source>
        <dbReference type="Proteomes" id="UP000621447"/>
    </source>
</evidence>
<name>A0ABX2JKD4_9SPHN</name>
<gene>
    <name evidence="1" type="ORF">HRV97_17220</name>
</gene>